<gene>
    <name evidence="1" type="ORF">BKD09_01750</name>
</gene>
<name>A0A1L3F148_BRAJP</name>
<dbReference type="Proteomes" id="UP000181962">
    <property type="component" value="Chromosome"/>
</dbReference>
<dbReference type="AlphaFoldDB" id="A0A1L3F148"/>
<sequence>MATSETLRAGWDVQRPQIKASNAKLLRGFRPACKHFAADALSASRDSGEVGHMHAYVHMRSLTHARIVSRA</sequence>
<organism evidence="1 2">
    <name type="scientific">Bradyrhizobium japonicum</name>
    <dbReference type="NCBI Taxonomy" id="375"/>
    <lineage>
        <taxon>Bacteria</taxon>
        <taxon>Pseudomonadati</taxon>
        <taxon>Pseudomonadota</taxon>
        <taxon>Alphaproteobacteria</taxon>
        <taxon>Hyphomicrobiales</taxon>
        <taxon>Nitrobacteraceae</taxon>
        <taxon>Bradyrhizobium</taxon>
    </lineage>
</organism>
<reference evidence="1 2" key="1">
    <citation type="submission" date="2016-11" db="EMBL/GenBank/DDBJ databases">
        <title>Complete Genome Sequence of Bradyrhizobium sp. strain J5, an isolated from soybean nodule in Hokkaido.</title>
        <authorList>
            <person name="Kanehara K."/>
        </authorList>
    </citation>
    <scope>NUCLEOTIDE SEQUENCE [LARGE SCALE GENOMIC DNA]</scope>
    <source>
        <strain evidence="1 2">J5</strain>
    </source>
</reference>
<proteinExistence type="predicted"/>
<accession>A0A1L3F148</accession>
<evidence type="ECO:0000313" key="2">
    <source>
        <dbReference type="Proteomes" id="UP000181962"/>
    </source>
</evidence>
<dbReference type="EMBL" id="CP017637">
    <property type="protein sequence ID" value="APG07041.1"/>
    <property type="molecule type" value="Genomic_DNA"/>
</dbReference>
<protein>
    <submittedName>
        <fullName evidence="1">Uncharacterized protein</fullName>
    </submittedName>
</protein>
<evidence type="ECO:0000313" key="1">
    <source>
        <dbReference type="EMBL" id="APG07041.1"/>
    </source>
</evidence>